<reference evidence="2" key="1">
    <citation type="submission" date="2020-05" db="EMBL/GenBank/DDBJ databases">
        <authorList>
            <person name="Chiriac C."/>
            <person name="Salcher M."/>
            <person name="Ghai R."/>
            <person name="Kavagutti S V."/>
        </authorList>
    </citation>
    <scope>NUCLEOTIDE SEQUENCE</scope>
</reference>
<accession>A0A6J7RM82</accession>
<dbReference type="InterPro" id="IPR029063">
    <property type="entry name" value="SAM-dependent_MTases_sf"/>
</dbReference>
<evidence type="ECO:0000259" key="1">
    <source>
        <dbReference type="Pfam" id="PF05050"/>
    </source>
</evidence>
<feature type="domain" description="Methyltransferase FkbM" evidence="1">
    <location>
        <begin position="57"/>
        <end position="207"/>
    </location>
</feature>
<dbReference type="NCBIfam" id="TIGR01444">
    <property type="entry name" value="fkbM_fam"/>
    <property type="match status" value="1"/>
</dbReference>
<proteinExistence type="predicted"/>
<sequence length="258" mass="29213">MSFLEPALRTAVSFVPSPSLIRLRELRDLPALIRRVPHEPDFLALRFWKVNEPVILDVGANRGQSLRSFRYVIHDPWVHCVEPNPFLASHLRKAHNGDPRVQVHQLAASDSAGEFDLYLPRYGHTVYDTRAALGPVAPEAFLSSEFFMGFRPDRAAVERVKVRVMTLDELSIEPKLVKIDVEGADDRVIAGSSQLLRRFRPLVLVELPQPATVDLLTGLGYAPFAFEQPRRLIEGGRGELNTYFLLAEHREQFDLVVD</sequence>
<protein>
    <submittedName>
        <fullName evidence="2">Unannotated protein</fullName>
    </submittedName>
</protein>
<dbReference type="Pfam" id="PF05050">
    <property type="entry name" value="Methyltransf_21"/>
    <property type="match status" value="1"/>
</dbReference>
<name>A0A6J7RM82_9ZZZZ</name>
<organism evidence="2">
    <name type="scientific">freshwater metagenome</name>
    <dbReference type="NCBI Taxonomy" id="449393"/>
    <lineage>
        <taxon>unclassified sequences</taxon>
        <taxon>metagenomes</taxon>
        <taxon>ecological metagenomes</taxon>
    </lineage>
</organism>
<dbReference type="PANTHER" id="PTHR36973:SF4">
    <property type="entry name" value="NODULATION PROTEIN"/>
    <property type="match status" value="1"/>
</dbReference>
<dbReference type="PANTHER" id="PTHR36973">
    <property type="entry name" value="SLL1456 PROTEIN-RELATED"/>
    <property type="match status" value="1"/>
</dbReference>
<dbReference type="Gene3D" id="3.40.50.150">
    <property type="entry name" value="Vaccinia Virus protein VP39"/>
    <property type="match status" value="1"/>
</dbReference>
<dbReference type="InterPro" id="IPR053188">
    <property type="entry name" value="FkbM_Methyltransferase"/>
</dbReference>
<gene>
    <name evidence="2" type="ORF">UFOPK4173_00498</name>
</gene>
<dbReference type="InterPro" id="IPR006342">
    <property type="entry name" value="FkbM_mtfrase"/>
</dbReference>
<dbReference type="AlphaFoldDB" id="A0A6J7RM82"/>
<dbReference type="GO" id="GO:0008171">
    <property type="term" value="F:O-methyltransferase activity"/>
    <property type="evidence" value="ECO:0007669"/>
    <property type="project" value="TreeGrafter"/>
</dbReference>
<dbReference type="SUPFAM" id="SSF53335">
    <property type="entry name" value="S-adenosyl-L-methionine-dependent methyltransferases"/>
    <property type="match status" value="1"/>
</dbReference>
<evidence type="ECO:0000313" key="2">
    <source>
        <dbReference type="EMBL" id="CAB5029782.1"/>
    </source>
</evidence>
<dbReference type="EMBL" id="CAFBPW010000037">
    <property type="protein sequence ID" value="CAB5029782.1"/>
    <property type="molecule type" value="Genomic_DNA"/>
</dbReference>